<name>A0A222G9R3_9GAMM</name>
<accession>A0A222G9R3</accession>
<reference evidence="1 2" key="1">
    <citation type="submission" date="2017-08" db="EMBL/GenBank/DDBJ databases">
        <title>Complete genome of Colwellia sp. NB097-1, a psychrophile bacterium ioslated from Bering Sea.</title>
        <authorList>
            <person name="Chen X."/>
        </authorList>
    </citation>
    <scope>NUCLEOTIDE SEQUENCE [LARGE SCALE GENOMIC DNA]</scope>
    <source>
        <strain evidence="1 2">NB097-1</strain>
    </source>
</reference>
<dbReference type="RefSeq" id="WP_081151978.1">
    <property type="nucleotide sequence ID" value="NZ_CP020465.1"/>
</dbReference>
<evidence type="ECO:0000313" key="1">
    <source>
        <dbReference type="EMBL" id="ASP48530.1"/>
    </source>
</evidence>
<evidence type="ECO:0008006" key="3">
    <source>
        <dbReference type="Google" id="ProtNLM"/>
    </source>
</evidence>
<dbReference type="OrthoDB" id="6298102at2"/>
<dbReference type="Proteomes" id="UP000202259">
    <property type="component" value="Chromosome"/>
</dbReference>
<keyword evidence="2" id="KW-1185">Reference proteome</keyword>
<organism evidence="1 2">
    <name type="scientific">Cognaticolwellia beringensis</name>
    <dbReference type="NCBI Taxonomy" id="1967665"/>
    <lineage>
        <taxon>Bacteria</taxon>
        <taxon>Pseudomonadati</taxon>
        <taxon>Pseudomonadota</taxon>
        <taxon>Gammaproteobacteria</taxon>
        <taxon>Alteromonadales</taxon>
        <taxon>Colwelliaceae</taxon>
        <taxon>Cognaticolwellia</taxon>
    </lineage>
</organism>
<dbReference type="EMBL" id="CP020465">
    <property type="protein sequence ID" value="ASP48530.1"/>
    <property type="molecule type" value="Genomic_DNA"/>
</dbReference>
<sequence>MSFFKNIFKKPTQERKLNNVKELTLGDIIVMSDSFGLPTALRAQEFQVSAVNSYEFEHKTQAEWVLQGNNDLELYLTLDVDDKTYLKFSLKILHQDVETLFDLEQFAEVFDEPGQAQLTRIKDSNNTAGWSSEIYQQSSYAQVGYFHRKDYRKDALSAYEGKDSGEQFELYALFNEDQDKGLDIEVWQDGDTEVFLTLFRPTTDIVDMYPGS</sequence>
<evidence type="ECO:0000313" key="2">
    <source>
        <dbReference type="Proteomes" id="UP000202259"/>
    </source>
</evidence>
<gene>
    <name evidence="1" type="ORF">B5D82_12590</name>
</gene>
<protein>
    <recommendedName>
        <fullName evidence="3">DUF4178 domain-containing protein</fullName>
    </recommendedName>
</protein>
<dbReference type="AlphaFoldDB" id="A0A222G9R3"/>
<dbReference type="KEGG" id="cber:B5D82_12590"/>
<proteinExistence type="predicted"/>